<dbReference type="GO" id="GO:0005739">
    <property type="term" value="C:mitochondrion"/>
    <property type="evidence" value="ECO:0007669"/>
    <property type="project" value="TreeGrafter"/>
</dbReference>
<dbReference type="Gene3D" id="3.40.430.10">
    <property type="entry name" value="Dihydrofolate Reductase, subunit A"/>
    <property type="match status" value="1"/>
</dbReference>
<gene>
    <name evidence="8" type="ORF">DFA_12124</name>
</gene>
<dbReference type="GeneID" id="14866338"/>
<evidence type="ECO:0000256" key="6">
    <source>
        <dbReference type="RuleBase" id="RU004474"/>
    </source>
</evidence>
<dbReference type="InterPro" id="IPR024072">
    <property type="entry name" value="DHFR-like_dom_sf"/>
</dbReference>
<keyword evidence="9" id="KW-1185">Reference proteome</keyword>
<dbReference type="KEGG" id="dfa:DFA_12124"/>
<dbReference type="UniPathway" id="UPA00077">
    <property type="reaction ID" value="UER00158"/>
</dbReference>
<dbReference type="PANTHER" id="PTHR48069">
    <property type="entry name" value="DIHYDROFOLATE REDUCTASE"/>
    <property type="match status" value="1"/>
</dbReference>
<keyword evidence="4" id="KW-0521">NADP</keyword>
<dbReference type="InterPro" id="IPR017925">
    <property type="entry name" value="DHFR_CS"/>
</dbReference>
<sequence length="259" mass="29897">MTSIRFDKLETTIVSVVVVNLVCSVQIEQEHVFYCEEKREGDLMIKVPSSFISLYIHSIQIERMNNQQKEQERIISMIFAVSENHVIGKGNDLPWHLPKDLKFFRDTTNGHPVIMGRRTFESIGCKPMPNRYNIVVTSRSAESFKDSDGQTLSNIQGKLAFVSSIENGLQLTKDIQKVFIIGGTKIYEDGLQFSNELLITHVHSNDVQGDIFLKIFNNQETLQDLNGSHWNVLTEEFHSKEHDQLQQFDFTIKTYNRRN</sequence>
<dbReference type="Proteomes" id="UP000007797">
    <property type="component" value="Unassembled WGS sequence"/>
</dbReference>
<dbReference type="PRINTS" id="PR00070">
    <property type="entry name" value="DHFR"/>
</dbReference>
<dbReference type="GO" id="GO:0046452">
    <property type="term" value="P:dihydrofolate metabolic process"/>
    <property type="evidence" value="ECO:0007669"/>
    <property type="project" value="TreeGrafter"/>
</dbReference>
<dbReference type="GO" id="GO:0006730">
    <property type="term" value="P:one-carbon metabolic process"/>
    <property type="evidence" value="ECO:0007669"/>
    <property type="project" value="UniProtKB-KW"/>
</dbReference>
<evidence type="ECO:0000313" key="9">
    <source>
        <dbReference type="Proteomes" id="UP000007797"/>
    </source>
</evidence>
<evidence type="ECO:0000313" key="8">
    <source>
        <dbReference type="EMBL" id="EGG14354.1"/>
    </source>
</evidence>
<dbReference type="Pfam" id="PF00186">
    <property type="entry name" value="DHFR_1"/>
    <property type="match status" value="1"/>
</dbReference>
<protein>
    <recommendedName>
        <fullName evidence="2">dihydrofolate reductase</fullName>
        <ecNumber evidence="2">1.5.1.3</ecNumber>
    </recommendedName>
</protein>
<dbReference type="EC" id="1.5.1.3" evidence="2"/>
<dbReference type="GO" id="GO:0046654">
    <property type="term" value="P:tetrahydrofolate biosynthetic process"/>
    <property type="evidence" value="ECO:0007669"/>
    <property type="project" value="UniProtKB-UniPathway"/>
</dbReference>
<feature type="domain" description="DHFR" evidence="7">
    <location>
        <begin position="74"/>
        <end position="257"/>
    </location>
</feature>
<reference evidence="9" key="1">
    <citation type="journal article" date="2011" name="Genome Res.">
        <title>Phylogeny-wide analysis of social amoeba genomes highlights ancient origins for complex intercellular communication.</title>
        <authorList>
            <person name="Heidel A.J."/>
            <person name="Lawal H.M."/>
            <person name="Felder M."/>
            <person name="Schilde C."/>
            <person name="Helps N.R."/>
            <person name="Tunggal B."/>
            <person name="Rivero F."/>
            <person name="John U."/>
            <person name="Schleicher M."/>
            <person name="Eichinger L."/>
            <person name="Platzer M."/>
            <person name="Noegel A.A."/>
            <person name="Schaap P."/>
            <person name="Gloeckner G."/>
        </authorList>
    </citation>
    <scope>NUCLEOTIDE SEQUENCE [LARGE SCALE GENOMIC DNA]</scope>
    <source>
        <strain evidence="9">SH3</strain>
    </source>
</reference>
<dbReference type="PROSITE" id="PS00075">
    <property type="entry name" value="DHFR_1"/>
    <property type="match status" value="1"/>
</dbReference>
<evidence type="ECO:0000256" key="5">
    <source>
        <dbReference type="ARBA" id="ARBA00023002"/>
    </source>
</evidence>
<dbReference type="OMA" id="THGFPCI"/>
<keyword evidence="3" id="KW-0554">One-carbon metabolism</keyword>
<name>F4QC73_CACFS</name>
<dbReference type="PANTHER" id="PTHR48069:SF3">
    <property type="entry name" value="DIHYDROFOLATE REDUCTASE"/>
    <property type="match status" value="1"/>
</dbReference>
<dbReference type="OrthoDB" id="4664297at2759"/>
<organism evidence="8 9">
    <name type="scientific">Cavenderia fasciculata</name>
    <name type="common">Slime mold</name>
    <name type="synonym">Dictyostelium fasciculatum</name>
    <dbReference type="NCBI Taxonomy" id="261658"/>
    <lineage>
        <taxon>Eukaryota</taxon>
        <taxon>Amoebozoa</taxon>
        <taxon>Evosea</taxon>
        <taxon>Eumycetozoa</taxon>
        <taxon>Dictyostelia</taxon>
        <taxon>Acytosteliales</taxon>
        <taxon>Cavenderiaceae</taxon>
        <taxon>Cavenderia</taxon>
    </lineage>
</organism>
<comment type="similarity">
    <text evidence="6">Belongs to the dihydrofolate reductase family.</text>
</comment>
<keyword evidence="5" id="KW-0560">Oxidoreductase</keyword>
<dbReference type="GO" id="GO:0004146">
    <property type="term" value="F:dihydrofolate reductase activity"/>
    <property type="evidence" value="ECO:0007669"/>
    <property type="project" value="UniProtKB-EC"/>
</dbReference>
<dbReference type="STRING" id="1054147.F4QC73"/>
<evidence type="ECO:0000259" key="7">
    <source>
        <dbReference type="PROSITE" id="PS51330"/>
    </source>
</evidence>
<dbReference type="PROSITE" id="PS51330">
    <property type="entry name" value="DHFR_2"/>
    <property type="match status" value="1"/>
</dbReference>
<accession>F4QC73</accession>
<dbReference type="SUPFAM" id="SSF53597">
    <property type="entry name" value="Dihydrofolate reductase-like"/>
    <property type="match status" value="1"/>
</dbReference>
<dbReference type="InterPro" id="IPR012259">
    <property type="entry name" value="DHFR"/>
</dbReference>
<evidence type="ECO:0000256" key="2">
    <source>
        <dbReference type="ARBA" id="ARBA00012856"/>
    </source>
</evidence>
<dbReference type="GO" id="GO:0046655">
    <property type="term" value="P:folic acid metabolic process"/>
    <property type="evidence" value="ECO:0007669"/>
    <property type="project" value="TreeGrafter"/>
</dbReference>
<evidence type="ECO:0000256" key="4">
    <source>
        <dbReference type="ARBA" id="ARBA00022857"/>
    </source>
</evidence>
<dbReference type="InterPro" id="IPR001796">
    <property type="entry name" value="DHFR_dom"/>
</dbReference>
<evidence type="ECO:0000256" key="1">
    <source>
        <dbReference type="ARBA" id="ARBA00004903"/>
    </source>
</evidence>
<dbReference type="EMBL" id="GL883029">
    <property type="protein sequence ID" value="EGG14354.1"/>
    <property type="molecule type" value="Genomic_DNA"/>
</dbReference>
<comment type="pathway">
    <text evidence="1">Cofactor biosynthesis; tetrahydrofolate biosynthesis; 5,6,7,8-tetrahydrofolate from 7,8-dihydrofolate: step 1/1.</text>
</comment>
<dbReference type="RefSeq" id="XP_004351072.1">
    <property type="nucleotide sequence ID" value="XM_004351020.1"/>
</dbReference>
<proteinExistence type="inferred from homology"/>
<dbReference type="GO" id="GO:0050661">
    <property type="term" value="F:NADP binding"/>
    <property type="evidence" value="ECO:0007669"/>
    <property type="project" value="InterPro"/>
</dbReference>
<dbReference type="CDD" id="cd00209">
    <property type="entry name" value="DHFR"/>
    <property type="match status" value="1"/>
</dbReference>
<dbReference type="AlphaFoldDB" id="F4QC73"/>
<evidence type="ECO:0000256" key="3">
    <source>
        <dbReference type="ARBA" id="ARBA00022563"/>
    </source>
</evidence>